<feature type="compositionally biased region" description="Polar residues" evidence="1">
    <location>
        <begin position="93"/>
        <end position="103"/>
    </location>
</feature>
<reference evidence="3 4" key="1">
    <citation type="journal article" date="2015" name="Sci. Rep.">
        <title>Chromosome-level genome map provides insights into diverse defense mechanisms in the medicinal fungus Ganoderma sinense.</title>
        <authorList>
            <person name="Zhu Y."/>
            <person name="Xu J."/>
            <person name="Sun C."/>
            <person name="Zhou S."/>
            <person name="Xu H."/>
            <person name="Nelson D.R."/>
            <person name="Qian J."/>
            <person name="Song J."/>
            <person name="Luo H."/>
            <person name="Xiang L."/>
            <person name="Li Y."/>
            <person name="Xu Z."/>
            <person name="Ji A."/>
            <person name="Wang L."/>
            <person name="Lu S."/>
            <person name="Hayward A."/>
            <person name="Sun W."/>
            <person name="Li X."/>
            <person name="Schwartz D.C."/>
            <person name="Wang Y."/>
            <person name="Chen S."/>
        </authorList>
    </citation>
    <scope>NUCLEOTIDE SEQUENCE [LARGE SCALE GENOMIC DNA]</scope>
    <source>
        <strain evidence="3 4">ZZ0214-1</strain>
    </source>
</reference>
<sequence>MNTGNPDATYDLFGQCVDPSCESDGMPDDDTPPTTFSSPAQRSEETQSDPPLDTPPLSPSCGWTPENMLWTVVRTAQQLQKASTVHDSRITQDHSGGSSNSPASCPAIDAQHREEDKAWLSRPSPSSEKHAKGRHTSASGHTIDSVASWSALRGVSEPETVPPSTLPKPLVLPSLLSIYLLMQTALHLTRMASSSELSSIPHSSRPMTHACPSPPSVPESHRAAYWVRSAAEHFVLGKRAIHADRAQALAPLKIAPMASEERIRDRLAIVFYSWTAVMSLVLLAAAARLNRKLRLVITLEYGPLSPAAHPLQLSLSLSSWNSTPRRAPGAGTAAASPRLSVGRSTPEFAV</sequence>
<feature type="region of interest" description="Disordered" evidence="1">
    <location>
        <begin position="326"/>
        <end position="350"/>
    </location>
</feature>
<gene>
    <name evidence="3" type="ORF">GSI_04933</name>
</gene>
<name>A0A2G8SGC1_9APHY</name>
<feature type="compositionally biased region" description="Basic and acidic residues" evidence="1">
    <location>
        <begin position="110"/>
        <end position="119"/>
    </location>
</feature>
<keyword evidence="2" id="KW-0472">Membrane</keyword>
<feature type="region of interest" description="Disordered" evidence="1">
    <location>
        <begin position="1"/>
        <end position="65"/>
    </location>
</feature>
<protein>
    <submittedName>
        <fullName evidence="3">Uncharacterized protein</fullName>
    </submittedName>
</protein>
<organism evidence="3 4">
    <name type="scientific">Ganoderma sinense ZZ0214-1</name>
    <dbReference type="NCBI Taxonomy" id="1077348"/>
    <lineage>
        <taxon>Eukaryota</taxon>
        <taxon>Fungi</taxon>
        <taxon>Dikarya</taxon>
        <taxon>Basidiomycota</taxon>
        <taxon>Agaricomycotina</taxon>
        <taxon>Agaricomycetes</taxon>
        <taxon>Polyporales</taxon>
        <taxon>Polyporaceae</taxon>
        <taxon>Ganoderma</taxon>
    </lineage>
</organism>
<proteinExistence type="predicted"/>
<dbReference type="Proteomes" id="UP000230002">
    <property type="component" value="Unassembled WGS sequence"/>
</dbReference>
<feature type="compositionally biased region" description="Low complexity" evidence="1">
    <location>
        <begin position="326"/>
        <end position="335"/>
    </location>
</feature>
<keyword evidence="2" id="KW-0812">Transmembrane</keyword>
<comment type="caution">
    <text evidence="3">The sequence shown here is derived from an EMBL/GenBank/DDBJ whole genome shotgun (WGS) entry which is preliminary data.</text>
</comment>
<keyword evidence="4" id="KW-1185">Reference proteome</keyword>
<evidence type="ECO:0000256" key="2">
    <source>
        <dbReference type="SAM" id="Phobius"/>
    </source>
</evidence>
<feature type="transmembrane region" description="Helical" evidence="2">
    <location>
        <begin position="267"/>
        <end position="287"/>
    </location>
</feature>
<evidence type="ECO:0000256" key="1">
    <source>
        <dbReference type="SAM" id="MobiDB-lite"/>
    </source>
</evidence>
<dbReference type="EMBL" id="AYKW01000009">
    <property type="protein sequence ID" value="PIL32816.1"/>
    <property type="molecule type" value="Genomic_DNA"/>
</dbReference>
<evidence type="ECO:0000313" key="3">
    <source>
        <dbReference type="EMBL" id="PIL32816.1"/>
    </source>
</evidence>
<keyword evidence="2" id="KW-1133">Transmembrane helix</keyword>
<evidence type="ECO:0000313" key="4">
    <source>
        <dbReference type="Proteomes" id="UP000230002"/>
    </source>
</evidence>
<dbReference type="AlphaFoldDB" id="A0A2G8SGC1"/>
<accession>A0A2G8SGC1</accession>
<feature type="region of interest" description="Disordered" evidence="1">
    <location>
        <begin position="83"/>
        <end position="142"/>
    </location>
</feature>